<dbReference type="Pfam" id="PF02575">
    <property type="entry name" value="YbaB_DNA_bd"/>
    <property type="match status" value="1"/>
</dbReference>
<accession>A0ABS7FXW1</accession>
<dbReference type="SUPFAM" id="SSF82607">
    <property type="entry name" value="YbaB-like"/>
    <property type="match status" value="1"/>
</dbReference>
<comment type="caution">
    <text evidence="1">The sequence shown here is derived from an EMBL/GenBank/DDBJ whole genome shotgun (WGS) entry which is preliminary data.</text>
</comment>
<reference evidence="1 2" key="1">
    <citation type="submission" date="2021-07" db="EMBL/GenBank/DDBJ databases">
        <title>Actinomadura sp. PM05-2 isolated from lichen.</title>
        <authorList>
            <person name="Somphong A."/>
            <person name="Phongsopitanun W."/>
            <person name="Tanasupawat S."/>
            <person name="Peongsungnone V."/>
        </authorList>
    </citation>
    <scope>NUCLEOTIDE SEQUENCE [LARGE SCALE GENOMIC DNA]</scope>
    <source>
        <strain evidence="1 2">PM05-2</strain>
    </source>
</reference>
<sequence length="144" mass="15870">MAGFNSTDPQELAKAAIERTQRLARLREEMTGLRGHGESGDGRVSVICAPNDPLAELRIDPRAMRLGSEELSSAVRAAARAARQDLDAQVQRLTEAEYGTDTDPLAALRNADQLMASLKETQHMFEKAGRDSQLMMSELKRRFG</sequence>
<evidence type="ECO:0000313" key="1">
    <source>
        <dbReference type="EMBL" id="MBW8485269.1"/>
    </source>
</evidence>
<name>A0ABS7FXW1_9ACTN</name>
<dbReference type="EMBL" id="JAIBOA010000015">
    <property type="protein sequence ID" value="MBW8485269.1"/>
    <property type="molecule type" value="Genomic_DNA"/>
</dbReference>
<gene>
    <name evidence="1" type="ORF">K1Y72_23015</name>
</gene>
<dbReference type="Proteomes" id="UP000774570">
    <property type="component" value="Unassembled WGS sequence"/>
</dbReference>
<protein>
    <submittedName>
        <fullName evidence="1">YbaB/EbfC family nucleoid-associated protein</fullName>
    </submittedName>
</protein>
<dbReference type="RefSeq" id="WP_220168494.1">
    <property type="nucleotide sequence ID" value="NZ_JAIBOA010000015.1"/>
</dbReference>
<keyword evidence="2" id="KW-1185">Reference proteome</keyword>
<dbReference type="Gene3D" id="3.30.1310.10">
    <property type="entry name" value="Nucleoid-associated protein YbaB-like domain"/>
    <property type="match status" value="1"/>
</dbReference>
<dbReference type="InterPro" id="IPR036894">
    <property type="entry name" value="YbaB-like_sf"/>
</dbReference>
<dbReference type="InterPro" id="IPR004401">
    <property type="entry name" value="YbaB/EbfC"/>
</dbReference>
<organism evidence="1 2">
    <name type="scientific">Actinomadura parmotrematis</name>
    <dbReference type="NCBI Taxonomy" id="2864039"/>
    <lineage>
        <taxon>Bacteria</taxon>
        <taxon>Bacillati</taxon>
        <taxon>Actinomycetota</taxon>
        <taxon>Actinomycetes</taxon>
        <taxon>Streptosporangiales</taxon>
        <taxon>Thermomonosporaceae</taxon>
        <taxon>Actinomadura</taxon>
    </lineage>
</organism>
<evidence type="ECO:0000313" key="2">
    <source>
        <dbReference type="Proteomes" id="UP000774570"/>
    </source>
</evidence>
<proteinExistence type="predicted"/>